<dbReference type="Pfam" id="PF02517">
    <property type="entry name" value="Rce1-like"/>
    <property type="match status" value="1"/>
</dbReference>
<dbReference type="PANTHER" id="PTHR43592">
    <property type="entry name" value="CAAX AMINO TERMINAL PROTEASE"/>
    <property type="match status" value="1"/>
</dbReference>
<dbReference type="PANTHER" id="PTHR43592:SF15">
    <property type="entry name" value="CAAX AMINO TERMINAL PROTEASE FAMILY PROTEIN"/>
    <property type="match status" value="1"/>
</dbReference>
<dbReference type="AlphaFoldDB" id="M7N6C2"/>
<keyword evidence="3" id="KW-0378">Hydrolase</keyword>
<dbReference type="GO" id="GO:0080120">
    <property type="term" value="P:CAAX-box protein maturation"/>
    <property type="evidence" value="ECO:0007669"/>
    <property type="project" value="UniProtKB-ARBA"/>
</dbReference>
<evidence type="ECO:0000313" key="3">
    <source>
        <dbReference type="EMBL" id="EMR04178.1"/>
    </source>
</evidence>
<evidence type="ECO:0000256" key="1">
    <source>
        <dbReference type="SAM" id="Phobius"/>
    </source>
</evidence>
<keyword evidence="1" id="KW-0472">Membrane</keyword>
<dbReference type="InterPro" id="IPR003675">
    <property type="entry name" value="Rce1/LyrA-like_dom"/>
</dbReference>
<dbReference type="eggNOG" id="COG1266">
    <property type="taxonomic scope" value="Bacteria"/>
</dbReference>
<sequence>MVFRQLAQDKRTAQPAGRSLLLLLIYFFIGLFVGQFLAVLLCMALFGTGFEETTQLAGSLSHPYARPILYILQFFSAVGGFLAGPLVYVYHYESERLTTLINKRGWAIIPLLLLLLSTLAFMMANSLLIEWNANLVLPETFKTFESWAQQKEAYLQRLTLYLTTFPSALHFVAALLIIALLPALGEELFFRGLMQPLLQRTLGNAHVAIWGTALIFSLFHFQFYGLLPRLFLGALFGYLYYWSGNLLMPIMAHFINNGLSLLLRYLYQLELTELDTTQTVSLSGTSILLFLLVGIGASLAYRYYFVIRRGVVE</sequence>
<comment type="caution">
    <text evidence="3">The sequence shown here is derived from an EMBL/GenBank/DDBJ whole genome shotgun (WGS) entry which is preliminary data.</text>
</comment>
<dbReference type="OrthoDB" id="1523022at2"/>
<dbReference type="Proteomes" id="UP000011910">
    <property type="component" value="Unassembled WGS sequence"/>
</dbReference>
<gene>
    <name evidence="3" type="ORF">ADICEAN_00702</name>
</gene>
<keyword evidence="1" id="KW-1133">Transmembrane helix</keyword>
<accession>M7N6C2</accession>
<feature type="transmembrane region" description="Helical" evidence="1">
    <location>
        <begin position="287"/>
        <end position="305"/>
    </location>
</feature>
<evidence type="ECO:0000259" key="2">
    <source>
        <dbReference type="Pfam" id="PF02517"/>
    </source>
</evidence>
<organism evidence="3 4">
    <name type="scientific">Cesiribacter andamanensis AMV16</name>
    <dbReference type="NCBI Taxonomy" id="1279009"/>
    <lineage>
        <taxon>Bacteria</taxon>
        <taxon>Pseudomonadati</taxon>
        <taxon>Bacteroidota</taxon>
        <taxon>Cytophagia</taxon>
        <taxon>Cytophagales</taxon>
        <taxon>Cesiribacteraceae</taxon>
        <taxon>Cesiribacter</taxon>
    </lineage>
</organism>
<reference evidence="3 4" key="1">
    <citation type="journal article" date="2013" name="Genome Announc.">
        <title>Draft Genome Sequence of Cesiribacter andamanensis Strain AMV16T, Isolated from a Soil Sample from a Mud Volcano in the Andaman Islands, India.</title>
        <authorList>
            <person name="Shivaji S."/>
            <person name="Ara S."/>
            <person name="Begum Z."/>
            <person name="Srinivas T.N."/>
            <person name="Singh A."/>
            <person name="Kumar Pinnaka A."/>
        </authorList>
    </citation>
    <scope>NUCLEOTIDE SEQUENCE [LARGE SCALE GENOMIC DNA]</scope>
    <source>
        <strain evidence="3 4">AMV16</strain>
    </source>
</reference>
<evidence type="ECO:0000313" key="4">
    <source>
        <dbReference type="Proteomes" id="UP000011910"/>
    </source>
</evidence>
<proteinExistence type="predicted"/>
<feature type="transmembrane region" description="Helical" evidence="1">
    <location>
        <begin position="20"/>
        <end position="48"/>
    </location>
</feature>
<name>M7N6C2_9BACT</name>
<dbReference type="GO" id="GO:0006508">
    <property type="term" value="P:proteolysis"/>
    <property type="evidence" value="ECO:0007669"/>
    <property type="project" value="UniProtKB-KW"/>
</dbReference>
<feature type="transmembrane region" description="Helical" evidence="1">
    <location>
        <begin position="68"/>
        <end position="90"/>
    </location>
</feature>
<feature type="transmembrane region" description="Helical" evidence="1">
    <location>
        <begin position="250"/>
        <end position="267"/>
    </location>
</feature>
<keyword evidence="4" id="KW-1185">Reference proteome</keyword>
<dbReference type="GO" id="GO:0004175">
    <property type="term" value="F:endopeptidase activity"/>
    <property type="evidence" value="ECO:0007669"/>
    <property type="project" value="UniProtKB-ARBA"/>
</dbReference>
<feature type="transmembrane region" description="Helical" evidence="1">
    <location>
        <begin position="202"/>
        <end position="220"/>
    </location>
</feature>
<dbReference type="STRING" id="1279009.ADICEAN_00702"/>
<feature type="transmembrane region" description="Helical" evidence="1">
    <location>
        <begin position="168"/>
        <end position="190"/>
    </location>
</feature>
<feature type="transmembrane region" description="Helical" evidence="1">
    <location>
        <begin position="111"/>
        <end position="129"/>
    </location>
</feature>
<dbReference type="EMBL" id="AODQ01000010">
    <property type="protein sequence ID" value="EMR04178.1"/>
    <property type="molecule type" value="Genomic_DNA"/>
</dbReference>
<feature type="domain" description="CAAX prenyl protease 2/Lysostaphin resistance protein A-like" evidence="2">
    <location>
        <begin position="170"/>
        <end position="258"/>
    </location>
</feature>
<keyword evidence="3" id="KW-0645">Protease</keyword>
<keyword evidence="1" id="KW-0812">Transmembrane</keyword>
<protein>
    <submittedName>
        <fullName evidence="3">CAAX amino terminal protease self-immunity</fullName>
    </submittedName>
</protein>